<dbReference type="InterPro" id="IPR036390">
    <property type="entry name" value="WH_DNA-bd_sf"/>
</dbReference>
<evidence type="ECO:0000313" key="11">
    <source>
        <dbReference type="Proteomes" id="UP000230069"/>
    </source>
</evidence>
<dbReference type="InParanoid" id="A0A2G5FAE4"/>
<dbReference type="GO" id="GO:0006396">
    <property type="term" value="P:RNA processing"/>
    <property type="evidence" value="ECO:0007669"/>
    <property type="project" value="InterPro"/>
</dbReference>
<evidence type="ECO:0000256" key="3">
    <source>
        <dbReference type="ARBA" id="ARBA00023242"/>
    </source>
</evidence>
<feature type="compositionally biased region" description="Basic and acidic residues" evidence="6">
    <location>
        <begin position="283"/>
        <end position="302"/>
    </location>
</feature>
<evidence type="ECO:0000313" key="10">
    <source>
        <dbReference type="EMBL" id="PIA64968.1"/>
    </source>
</evidence>
<organism evidence="10 11">
    <name type="scientific">Aquilegia coerulea</name>
    <name type="common">Rocky mountain columbine</name>
    <dbReference type="NCBI Taxonomy" id="218851"/>
    <lineage>
        <taxon>Eukaryota</taxon>
        <taxon>Viridiplantae</taxon>
        <taxon>Streptophyta</taxon>
        <taxon>Embryophyta</taxon>
        <taxon>Tracheophyta</taxon>
        <taxon>Spermatophyta</taxon>
        <taxon>Magnoliopsida</taxon>
        <taxon>Ranunculales</taxon>
        <taxon>Ranunculaceae</taxon>
        <taxon>Thalictroideae</taxon>
        <taxon>Aquilegia</taxon>
    </lineage>
</organism>
<reference evidence="10 11" key="1">
    <citation type="submission" date="2017-09" db="EMBL/GenBank/DDBJ databases">
        <title>WGS assembly of Aquilegia coerulea Goldsmith.</title>
        <authorList>
            <person name="Hodges S."/>
            <person name="Kramer E."/>
            <person name="Nordborg M."/>
            <person name="Tomkins J."/>
            <person name="Borevitz J."/>
            <person name="Derieg N."/>
            <person name="Yan J."/>
            <person name="Mihaltcheva S."/>
            <person name="Hayes R.D."/>
            <person name="Rokhsar D."/>
        </authorList>
    </citation>
    <scope>NUCLEOTIDE SEQUENCE [LARGE SCALE GENOMIC DNA]</scope>
    <source>
        <strain evidence="11">cv. Goldsmith</strain>
    </source>
</reference>
<dbReference type="PRINTS" id="PR00302">
    <property type="entry name" value="LUPUSLA"/>
</dbReference>
<feature type="domain" description="HTH La-type RNA-binding" evidence="8">
    <location>
        <begin position="7"/>
        <end position="111"/>
    </location>
</feature>
<evidence type="ECO:0000256" key="6">
    <source>
        <dbReference type="SAM" id="MobiDB-lite"/>
    </source>
</evidence>
<feature type="domain" description="RRM" evidence="7">
    <location>
        <begin position="120"/>
        <end position="214"/>
    </location>
</feature>
<keyword evidence="2 5" id="KW-0694">RNA-binding</keyword>
<feature type="compositionally biased region" description="Basic and acidic residues" evidence="6">
    <location>
        <begin position="309"/>
        <end position="322"/>
    </location>
</feature>
<dbReference type="PANTHER" id="PTHR22792:SF133">
    <property type="entry name" value="LA PROTEIN 2"/>
    <property type="match status" value="1"/>
</dbReference>
<dbReference type="AlphaFoldDB" id="A0A2G5FAE4"/>
<dbReference type="Pfam" id="PF05383">
    <property type="entry name" value="La"/>
    <property type="match status" value="1"/>
</dbReference>
<evidence type="ECO:0000256" key="4">
    <source>
        <dbReference type="ARBA" id="ARBA00057261"/>
    </source>
</evidence>
<evidence type="ECO:0000256" key="1">
    <source>
        <dbReference type="ARBA" id="ARBA00004123"/>
    </source>
</evidence>
<evidence type="ECO:0000259" key="7">
    <source>
        <dbReference type="PROSITE" id="PS50102"/>
    </source>
</evidence>
<gene>
    <name evidence="10" type="ORF">AQUCO_00100440v1</name>
</gene>
<dbReference type="GO" id="GO:0003729">
    <property type="term" value="F:mRNA binding"/>
    <property type="evidence" value="ECO:0007669"/>
    <property type="project" value="TreeGrafter"/>
</dbReference>
<feature type="region of interest" description="Disordered" evidence="6">
    <location>
        <begin position="255"/>
        <end position="322"/>
    </location>
</feature>
<dbReference type="CDD" id="cd12291">
    <property type="entry name" value="RRM1_La"/>
    <property type="match status" value="1"/>
</dbReference>
<dbReference type="GO" id="GO:1990904">
    <property type="term" value="C:ribonucleoprotein complex"/>
    <property type="evidence" value="ECO:0007669"/>
    <property type="project" value="UniProtKB-UniRule"/>
</dbReference>
<evidence type="ECO:0000256" key="2">
    <source>
        <dbReference type="ARBA" id="ARBA00022884"/>
    </source>
</evidence>
<dbReference type="PROSITE" id="PS50102">
    <property type="entry name" value="RRM"/>
    <property type="match status" value="1"/>
</dbReference>
<dbReference type="OrthoDB" id="439993at2759"/>
<dbReference type="SUPFAM" id="SSF46785">
    <property type="entry name" value="Winged helix' DNA-binding domain"/>
    <property type="match status" value="1"/>
</dbReference>
<evidence type="ECO:0000259" key="8">
    <source>
        <dbReference type="PROSITE" id="PS50961"/>
    </source>
</evidence>
<dbReference type="Gene3D" id="3.30.70.330">
    <property type="match status" value="2"/>
</dbReference>
<comment type="subcellular location">
    <subcellularLocation>
        <location evidence="1">Nucleus</location>
    </subcellularLocation>
</comment>
<dbReference type="PANTHER" id="PTHR22792">
    <property type="entry name" value="LUPUS LA PROTEIN-RELATED"/>
    <property type="match status" value="1"/>
</dbReference>
<dbReference type="EMBL" id="KZ305018">
    <property type="protein sequence ID" value="PIA64968.1"/>
    <property type="molecule type" value="Genomic_DNA"/>
</dbReference>
<sequence length="456" mass="50263">MATTTTSPLDEETSKKVLRQVEFYFSDSNLPRDGFLMKTINESEDGLVSLALICSFSRMRSHLGLGGDVKPENVSEDTLKAVADTLRPSGFLKLSEDGKKIGRSHELAKPEEVIEQVDIRTIAASPFEHDVKREDVESFFSKYGKVNSIRLPRHVADKKYFCGTALIEFSTEEDASIVLNQNLTYAGAELELKPKKDYDADREKKTLEFENSSGSTNNSNSSLDSNYPKGLIVSFKLKHKSAGLTAEVNGNNGKACETEKVSDNDGGVMPMEDVEKDNGNVSEEGKEKHPEEAIVQNEEKSSADGCQETEEKPAVGEKASTKIDKDDKEVVLREDLKAVFGRFGTVKYVDFSMGEDSGFIRFEEPEGAQKARAAAVLAEAGLPVKNYFATLEAVIGDAEKEYWGKLRGSQDRYKSNRGRGGRNFRGGKQFNGKHSRGRDNESAGGRPYKNQKASAT</sequence>
<dbReference type="Pfam" id="PF08777">
    <property type="entry name" value="RRM_3"/>
    <property type="match status" value="1"/>
</dbReference>
<keyword evidence="3" id="KW-0539">Nucleus</keyword>
<accession>A0A2G5FAE4</accession>
<dbReference type="FunFam" id="1.10.10.10:FF:000795">
    <property type="entry name" value="La protein 2"/>
    <property type="match status" value="1"/>
</dbReference>
<comment type="function">
    <text evidence="4">Binds to the 3' poly(U) terminus of nascent RNA polymerase III transcripts, protecting them from exonuclease digestion and facilitating their folding and maturation.</text>
</comment>
<evidence type="ECO:0000256" key="5">
    <source>
        <dbReference type="PROSITE-ProRule" id="PRU00332"/>
    </source>
</evidence>
<dbReference type="SMART" id="SM00715">
    <property type="entry name" value="LA"/>
    <property type="match status" value="1"/>
</dbReference>
<protein>
    <recommendedName>
        <fullName evidence="12">La protein 1</fullName>
    </recommendedName>
</protein>
<dbReference type="PROSITE" id="PS51939">
    <property type="entry name" value="XRRM"/>
    <property type="match status" value="1"/>
</dbReference>
<dbReference type="InterPro" id="IPR014886">
    <property type="entry name" value="La_xRRM"/>
</dbReference>
<dbReference type="GO" id="GO:0005634">
    <property type="term" value="C:nucleus"/>
    <property type="evidence" value="ECO:0007669"/>
    <property type="project" value="UniProtKB-SubCell"/>
</dbReference>
<dbReference type="InterPro" id="IPR000504">
    <property type="entry name" value="RRM_dom"/>
</dbReference>
<dbReference type="FunCoup" id="A0A2G5FAE4">
    <property type="interactions" value="3502"/>
</dbReference>
<dbReference type="Proteomes" id="UP000230069">
    <property type="component" value="Unassembled WGS sequence"/>
</dbReference>
<dbReference type="STRING" id="218851.A0A2G5FAE4"/>
<dbReference type="InterPro" id="IPR045180">
    <property type="entry name" value="La_dom_prot"/>
</dbReference>
<keyword evidence="11" id="KW-1185">Reference proteome</keyword>
<dbReference type="CDD" id="cd08030">
    <property type="entry name" value="LA_like_plant"/>
    <property type="match status" value="1"/>
</dbReference>
<feature type="domain" description="XRRM" evidence="9">
    <location>
        <begin position="314"/>
        <end position="436"/>
    </location>
</feature>
<dbReference type="InterPro" id="IPR006630">
    <property type="entry name" value="La_HTH"/>
</dbReference>
<dbReference type="PROSITE" id="PS50961">
    <property type="entry name" value="HTH_LA"/>
    <property type="match status" value="1"/>
</dbReference>
<dbReference type="InterPro" id="IPR036388">
    <property type="entry name" value="WH-like_DNA-bd_sf"/>
</dbReference>
<name>A0A2G5FAE4_AQUCA</name>
<dbReference type="InterPro" id="IPR035979">
    <property type="entry name" value="RBD_domain_sf"/>
</dbReference>
<dbReference type="SMART" id="SM00360">
    <property type="entry name" value="RRM"/>
    <property type="match status" value="2"/>
</dbReference>
<dbReference type="InterPro" id="IPR002344">
    <property type="entry name" value="Lupus_La"/>
</dbReference>
<dbReference type="SUPFAM" id="SSF54928">
    <property type="entry name" value="RNA-binding domain, RBD"/>
    <property type="match status" value="1"/>
</dbReference>
<feature type="region of interest" description="Disordered" evidence="6">
    <location>
        <begin position="410"/>
        <end position="456"/>
    </location>
</feature>
<dbReference type="InterPro" id="IPR012677">
    <property type="entry name" value="Nucleotide-bd_a/b_plait_sf"/>
</dbReference>
<evidence type="ECO:0008006" key="12">
    <source>
        <dbReference type="Google" id="ProtNLM"/>
    </source>
</evidence>
<evidence type="ECO:0000259" key="9">
    <source>
        <dbReference type="PROSITE" id="PS51939"/>
    </source>
</evidence>
<proteinExistence type="predicted"/>
<dbReference type="Pfam" id="PF00076">
    <property type="entry name" value="RRM_1"/>
    <property type="match status" value="1"/>
</dbReference>
<dbReference type="Gene3D" id="1.10.10.10">
    <property type="entry name" value="Winged helix-like DNA-binding domain superfamily/Winged helix DNA-binding domain"/>
    <property type="match status" value="1"/>
</dbReference>